<evidence type="ECO:0008006" key="3">
    <source>
        <dbReference type="Google" id="ProtNLM"/>
    </source>
</evidence>
<dbReference type="InterPro" id="IPR052183">
    <property type="entry name" value="IS_Transposase"/>
</dbReference>
<dbReference type="PANTHER" id="PTHR35528:SF3">
    <property type="entry name" value="BLL1675 PROTEIN"/>
    <property type="match status" value="1"/>
</dbReference>
<gene>
    <name evidence="1" type="ORF">ACFFIC_16345</name>
</gene>
<dbReference type="PANTHER" id="PTHR35528">
    <property type="entry name" value="BLL1675 PROTEIN"/>
    <property type="match status" value="1"/>
</dbReference>
<reference evidence="1 2" key="1">
    <citation type="submission" date="2024-09" db="EMBL/GenBank/DDBJ databases">
        <authorList>
            <person name="Sun Q."/>
            <person name="Mori K."/>
        </authorList>
    </citation>
    <scope>NUCLEOTIDE SEQUENCE [LARGE SCALE GENOMIC DNA]</scope>
    <source>
        <strain evidence="1 2">CCM 7468</strain>
    </source>
</reference>
<dbReference type="EMBL" id="JBHLVZ010000045">
    <property type="protein sequence ID" value="MFC0387109.1"/>
    <property type="molecule type" value="Genomic_DNA"/>
</dbReference>
<keyword evidence="2" id="KW-1185">Reference proteome</keyword>
<evidence type="ECO:0000313" key="1">
    <source>
        <dbReference type="EMBL" id="MFC0387109.1"/>
    </source>
</evidence>
<dbReference type="Proteomes" id="UP001589789">
    <property type="component" value="Unassembled WGS sequence"/>
</dbReference>
<comment type="caution">
    <text evidence="1">The sequence shown here is derived from an EMBL/GenBank/DDBJ whole genome shotgun (WGS) entry which is preliminary data.</text>
</comment>
<evidence type="ECO:0000313" key="2">
    <source>
        <dbReference type="Proteomes" id="UP001589789"/>
    </source>
</evidence>
<protein>
    <recommendedName>
        <fullName evidence="3">IS1 family transposase</fullName>
    </recommendedName>
</protein>
<dbReference type="RefSeq" id="WP_377052239.1">
    <property type="nucleotide sequence ID" value="NZ_JBHLVZ010000045.1"/>
</dbReference>
<proteinExistence type="predicted"/>
<organism evidence="1 2">
    <name type="scientific">Muricoccus vinaceus</name>
    <dbReference type="NCBI Taxonomy" id="424704"/>
    <lineage>
        <taxon>Bacteria</taxon>
        <taxon>Pseudomonadati</taxon>
        <taxon>Pseudomonadota</taxon>
        <taxon>Alphaproteobacteria</taxon>
        <taxon>Acetobacterales</taxon>
        <taxon>Roseomonadaceae</taxon>
        <taxon>Muricoccus</taxon>
    </lineage>
</organism>
<name>A0ABV6IU14_9PROT</name>
<accession>A0ABV6IU14</accession>
<sequence>MGCVNCGSAKVTERRDRTAQGYRRFRCGACGRGFNERSSGVLNRAQYPSDVIALVVLWRLRYRLTLRDLAEMILIRGIVFNHEAVRDWEAKLAPVLTNSLRQRRYGKDGPGCRSWHVDEMGYPGPA</sequence>